<dbReference type="EMBL" id="JAHJDP010000028">
    <property type="protein sequence ID" value="MBU2690267.1"/>
    <property type="molecule type" value="Genomic_DNA"/>
</dbReference>
<dbReference type="Gene3D" id="3.30.360.10">
    <property type="entry name" value="Dihydrodipicolinate Reductase, domain 2"/>
    <property type="match status" value="1"/>
</dbReference>
<feature type="domain" description="Gfo/Idh/MocA-like oxidoreductase N-terminal" evidence="1">
    <location>
        <begin position="9"/>
        <end position="123"/>
    </location>
</feature>
<evidence type="ECO:0000313" key="3">
    <source>
        <dbReference type="EMBL" id="MBU2690267.1"/>
    </source>
</evidence>
<gene>
    <name evidence="3" type="ORF">KJ970_05005</name>
</gene>
<evidence type="ECO:0000313" key="4">
    <source>
        <dbReference type="Proteomes" id="UP000777784"/>
    </source>
</evidence>
<dbReference type="GO" id="GO:0000166">
    <property type="term" value="F:nucleotide binding"/>
    <property type="evidence" value="ECO:0007669"/>
    <property type="project" value="InterPro"/>
</dbReference>
<dbReference type="PANTHER" id="PTHR43377:SF1">
    <property type="entry name" value="BILIVERDIN REDUCTASE A"/>
    <property type="match status" value="1"/>
</dbReference>
<dbReference type="AlphaFoldDB" id="A0A948RWF3"/>
<dbReference type="InterPro" id="IPR000683">
    <property type="entry name" value="Gfo/Idh/MocA-like_OxRdtase_N"/>
</dbReference>
<dbReference type="SUPFAM" id="SSF55347">
    <property type="entry name" value="Glyceraldehyde-3-phosphate dehydrogenase-like, C-terminal domain"/>
    <property type="match status" value="1"/>
</dbReference>
<evidence type="ECO:0000259" key="2">
    <source>
        <dbReference type="Pfam" id="PF22725"/>
    </source>
</evidence>
<dbReference type="Pfam" id="PF01408">
    <property type="entry name" value="GFO_IDH_MocA"/>
    <property type="match status" value="1"/>
</dbReference>
<dbReference type="InterPro" id="IPR051450">
    <property type="entry name" value="Gfo/Idh/MocA_Oxidoreductases"/>
</dbReference>
<dbReference type="InterPro" id="IPR036291">
    <property type="entry name" value="NAD(P)-bd_dom_sf"/>
</dbReference>
<dbReference type="InterPro" id="IPR055170">
    <property type="entry name" value="GFO_IDH_MocA-like_dom"/>
</dbReference>
<evidence type="ECO:0000259" key="1">
    <source>
        <dbReference type="Pfam" id="PF01408"/>
    </source>
</evidence>
<feature type="domain" description="GFO/IDH/MocA-like oxidoreductase" evidence="2">
    <location>
        <begin position="160"/>
        <end position="232"/>
    </location>
</feature>
<accession>A0A948RWF3</accession>
<dbReference type="Gene3D" id="3.40.50.720">
    <property type="entry name" value="NAD(P)-binding Rossmann-like Domain"/>
    <property type="match status" value="1"/>
</dbReference>
<comment type="caution">
    <text evidence="3">The sequence shown here is derived from an EMBL/GenBank/DDBJ whole genome shotgun (WGS) entry which is preliminary data.</text>
</comment>
<reference evidence="3" key="1">
    <citation type="submission" date="2021-05" db="EMBL/GenBank/DDBJ databases">
        <title>Energy efficiency and biological interactions define the core microbiome of deep oligotrophic groundwater.</title>
        <authorList>
            <person name="Mehrshad M."/>
            <person name="Lopez-Fernandez M."/>
            <person name="Bell E."/>
            <person name="Bernier-Latmani R."/>
            <person name="Bertilsson S."/>
            <person name="Dopson M."/>
        </authorList>
    </citation>
    <scope>NUCLEOTIDE SEQUENCE</scope>
    <source>
        <strain evidence="3">Modern_marine.mb.64</strain>
    </source>
</reference>
<sequence>MAPNDKIPVAVIGAGHLGTFHARIYRDLPTVDLVGVVDIEPEKAERLARETGCEPFTHCHDILDRVSAVTVATPTTSHHQVALQCLEAGCHVLVEKPIASTADEAEAMIQKALDADRILAVGHTERFNPAFRQAEGLIPAPRFIEAHRLASFVPRSLDIDVVLDLMIHDLDLVWSLIRQPVEQVDASGVGVLTPCEDIANARIRFRGGAVANLTASRISRDKMRKIRIFGSGQYISVDLLERRFQRAWLDETAENPLERIRWESQSSEGDNPLRDEIENFLSAVVTGNPPAIPGEVGLEILRLALQIRQNVRESLDSSLTNRLGS</sequence>
<protein>
    <submittedName>
        <fullName evidence="3">Gfo/Idh/MocA family oxidoreductase</fullName>
    </submittedName>
</protein>
<dbReference type="SUPFAM" id="SSF51735">
    <property type="entry name" value="NAD(P)-binding Rossmann-fold domains"/>
    <property type="match status" value="1"/>
</dbReference>
<dbReference type="PANTHER" id="PTHR43377">
    <property type="entry name" value="BILIVERDIN REDUCTASE A"/>
    <property type="match status" value="1"/>
</dbReference>
<dbReference type="Proteomes" id="UP000777784">
    <property type="component" value="Unassembled WGS sequence"/>
</dbReference>
<name>A0A948RWF3_UNCEI</name>
<proteinExistence type="predicted"/>
<organism evidence="3 4">
    <name type="scientific">Eiseniibacteriota bacterium</name>
    <dbReference type="NCBI Taxonomy" id="2212470"/>
    <lineage>
        <taxon>Bacteria</taxon>
        <taxon>Candidatus Eiseniibacteriota</taxon>
    </lineage>
</organism>
<dbReference type="Pfam" id="PF22725">
    <property type="entry name" value="GFO_IDH_MocA_C3"/>
    <property type="match status" value="1"/>
</dbReference>